<dbReference type="PANTHER" id="PTHR43790:SF9">
    <property type="entry name" value="GALACTOFURANOSE TRANSPORTER ATP-BINDING PROTEIN YTFR"/>
    <property type="match status" value="1"/>
</dbReference>
<gene>
    <name evidence="6" type="ORF">KTS45_02420</name>
</gene>
<dbReference type="GO" id="GO:0005524">
    <property type="term" value="F:ATP binding"/>
    <property type="evidence" value="ECO:0007669"/>
    <property type="project" value="UniProtKB-KW"/>
</dbReference>
<accession>A0A8J7Y7D6</accession>
<evidence type="ECO:0000259" key="5">
    <source>
        <dbReference type="PROSITE" id="PS50893"/>
    </source>
</evidence>
<dbReference type="SUPFAM" id="SSF52540">
    <property type="entry name" value="P-loop containing nucleoside triphosphate hydrolases"/>
    <property type="match status" value="1"/>
</dbReference>
<dbReference type="InterPro" id="IPR027417">
    <property type="entry name" value="P-loop_NTPase"/>
</dbReference>
<dbReference type="InterPro" id="IPR050107">
    <property type="entry name" value="ABC_carbohydrate_import_ATPase"/>
</dbReference>
<sequence length="265" mass="28874">MVDGSTDNLVEMRGIEKHFGRVVALNGVDLEVREGEIMGLLGDNGSGKSTLIKTLVGVHQPDAGEVYIRGERVRISNPKEARKYGISTVYQDLALVDTLSVSANLFLARNPMKKFAGVSVVDWDTMNEQSEEIIRSRLNLEIDPTARVEFLSGGERQAIAIARSLVTDPDLVIMDEPTSALSADSARRVRELVRTLNDEGITVLLITHNMDEVFGLTDRVTILDSGDLVGTVDTDAVTKEDIVQMMVSGEMPADLRTASDTEAQA</sequence>
<evidence type="ECO:0000256" key="4">
    <source>
        <dbReference type="ARBA" id="ARBA00022840"/>
    </source>
</evidence>
<dbReference type="EMBL" id="JAHQXF010000001">
    <property type="protein sequence ID" value="MBV0923043.1"/>
    <property type="molecule type" value="Genomic_DNA"/>
</dbReference>
<dbReference type="InterPro" id="IPR003439">
    <property type="entry name" value="ABC_transporter-like_ATP-bd"/>
</dbReference>
<dbReference type="RefSeq" id="WP_162316205.1">
    <property type="nucleotide sequence ID" value="NZ_JAHQXF010000001.1"/>
</dbReference>
<evidence type="ECO:0000313" key="7">
    <source>
        <dbReference type="Proteomes" id="UP000766550"/>
    </source>
</evidence>
<dbReference type="Pfam" id="PF00005">
    <property type="entry name" value="ABC_tran"/>
    <property type="match status" value="1"/>
</dbReference>
<keyword evidence="2" id="KW-0677">Repeat</keyword>
<dbReference type="GO" id="GO:0016887">
    <property type="term" value="F:ATP hydrolysis activity"/>
    <property type="evidence" value="ECO:0007669"/>
    <property type="project" value="InterPro"/>
</dbReference>
<keyword evidence="1" id="KW-0813">Transport</keyword>
<dbReference type="Gene3D" id="3.40.50.300">
    <property type="entry name" value="P-loop containing nucleotide triphosphate hydrolases"/>
    <property type="match status" value="1"/>
</dbReference>
<keyword evidence="7" id="KW-1185">Reference proteome</keyword>
<keyword evidence="3" id="KW-0547">Nucleotide-binding</keyword>
<dbReference type="PROSITE" id="PS00211">
    <property type="entry name" value="ABC_TRANSPORTER_1"/>
    <property type="match status" value="1"/>
</dbReference>
<reference evidence="6 7" key="1">
    <citation type="submission" date="2021-06" db="EMBL/GenBank/DDBJ databases">
        <title>New haloarchaea isolates fom saline soil.</title>
        <authorList>
            <person name="Duran-Viseras A."/>
            <person name="Sanchez-Porro C.S."/>
            <person name="Ventosa A."/>
        </authorList>
    </citation>
    <scope>NUCLEOTIDE SEQUENCE [LARGE SCALE GENOMIC DNA]</scope>
    <source>
        <strain evidence="6 7">JCM 183640</strain>
    </source>
</reference>
<dbReference type="AlphaFoldDB" id="A0A8J7Y7D6"/>
<dbReference type="InterPro" id="IPR003593">
    <property type="entry name" value="AAA+_ATPase"/>
</dbReference>
<evidence type="ECO:0000256" key="3">
    <source>
        <dbReference type="ARBA" id="ARBA00022741"/>
    </source>
</evidence>
<dbReference type="CDD" id="cd03216">
    <property type="entry name" value="ABC_Carb_Monos_I"/>
    <property type="match status" value="1"/>
</dbReference>
<keyword evidence="4 6" id="KW-0067">ATP-binding</keyword>
<dbReference type="OrthoDB" id="44250at2157"/>
<dbReference type="Proteomes" id="UP000766550">
    <property type="component" value="Unassembled WGS sequence"/>
</dbReference>
<dbReference type="InterPro" id="IPR017871">
    <property type="entry name" value="ABC_transporter-like_CS"/>
</dbReference>
<feature type="domain" description="ABC transporter" evidence="5">
    <location>
        <begin position="10"/>
        <end position="250"/>
    </location>
</feature>
<evidence type="ECO:0000313" key="6">
    <source>
        <dbReference type="EMBL" id="MBV0923043.1"/>
    </source>
</evidence>
<organism evidence="6 7">
    <name type="scientific">Haloarcula limicola</name>
    <dbReference type="NCBI Taxonomy" id="1429915"/>
    <lineage>
        <taxon>Archaea</taxon>
        <taxon>Methanobacteriati</taxon>
        <taxon>Methanobacteriota</taxon>
        <taxon>Stenosarchaea group</taxon>
        <taxon>Halobacteria</taxon>
        <taxon>Halobacteriales</taxon>
        <taxon>Haloarculaceae</taxon>
        <taxon>Haloarcula</taxon>
    </lineage>
</organism>
<proteinExistence type="predicted"/>
<comment type="caution">
    <text evidence="6">The sequence shown here is derived from an EMBL/GenBank/DDBJ whole genome shotgun (WGS) entry which is preliminary data.</text>
</comment>
<dbReference type="PANTHER" id="PTHR43790">
    <property type="entry name" value="CARBOHYDRATE TRANSPORT ATP-BINDING PROTEIN MG119-RELATED"/>
    <property type="match status" value="1"/>
</dbReference>
<dbReference type="SMART" id="SM00382">
    <property type="entry name" value="AAA"/>
    <property type="match status" value="1"/>
</dbReference>
<dbReference type="PROSITE" id="PS50893">
    <property type="entry name" value="ABC_TRANSPORTER_2"/>
    <property type="match status" value="1"/>
</dbReference>
<evidence type="ECO:0000256" key="2">
    <source>
        <dbReference type="ARBA" id="ARBA00022737"/>
    </source>
</evidence>
<name>A0A8J7Y7D6_9EURY</name>
<evidence type="ECO:0000256" key="1">
    <source>
        <dbReference type="ARBA" id="ARBA00022448"/>
    </source>
</evidence>
<protein>
    <submittedName>
        <fullName evidence="6">ATP-binding cassette domain-containing protein</fullName>
    </submittedName>
</protein>